<reference evidence="1" key="1">
    <citation type="journal article" date="2021" name="New Phytol.">
        <title>Evolutionary innovations through gain and loss of genes in the ectomycorrhizal Boletales.</title>
        <authorList>
            <person name="Wu G."/>
            <person name="Miyauchi S."/>
            <person name="Morin E."/>
            <person name="Kuo A."/>
            <person name="Drula E."/>
            <person name="Varga T."/>
            <person name="Kohler A."/>
            <person name="Feng B."/>
            <person name="Cao Y."/>
            <person name="Lipzen A."/>
            <person name="Daum C."/>
            <person name="Hundley H."/>
            <person name="Pangilinan J."/>
            <person name="Johnson J."/>
            <person name="Barry K."/>
            <person name="LaButti K."/>
            <person name="Ng V."/>
            <person name="Ahrendt S."/>
            <person name="Min B."/>
            <person name="Choi I.G."/>
            <person name="Park H."/>
            <person name="Plett J.M."/>
            <person name="Magnuson J."/>
            <person name="Spatafora J.W."/>
            <person name="Nagy L.G."/>
            <person name="Henrissat B."/>
            <person name="Grigoriev I.V."/>
            <person name="Yang Z.L."/>
            <person name="Xu J."/>
            <person name="Martin F.M."/>
        </authorList>
    </citation>
    <scope>NUCLEOTIDE SEQUENCE</scope>
    <source>
        <strain evidence="1">ATCC 28755</strain>
    </source>
</reference>
<proteinExistence type="predicted"/>
<evidence type="ECO:0000313" key="1">
    <source>
        <dbReference type="EMBL" id="KAH7906367.1"/>
    </source>
</evidence>
<keyword evidence="2" id="KW-1185">Reference proteome</keyword>
<dbReference type="EMBL" id="MU268029">
    <property type="protein sequence ID" value="KAH7906367.1"/>
    <property type="molecule type" value="Genomic_DNA"/>
</dbReference>
<name>A0ACB8A078_9AGAM</name>
<organism evidence="1 2">
    <name type="scientific">Hygrophoropsis aurantiaca</name>
    <dbReference type="NCBI Taxonomy" id="72124"/>
    <lineage>
        <taxon>Eukaryota</taxon>
        <taxon>Fungi</taxon>
        <taxon>Dikarya</taxon>
        <taxon>Basidiomycota</taxon>
        <taxon>Agaricomycotina</taxon>
        <taxon>Agaricomycetes</taxon>
        <taxon>Agaricomycetidae</taxon>
        <taxon>Boletales</taxon>
        <taxon>Coniophorineae</taxon>
        <taxon>Hygrophoropsidaceae</taxon>
        <taxon>Hygrophoropsis</taxon>
    </lineage>
</organism>
<gene>
    <name evidence="1" type="ORF">BJ138DRAFT_1117639</name>
</gene>
<comment type="caution">
    <text evidence="1">The sequence shown here is derived from an EMBL/GenBank/DDBJ whole genome shotgun (WGS) entry which is preliminary data.</text>
</comment>
<accession>A0ACB8A078</accession>
<protein>
    <submittedName>
        <fullName evidence="1">Uncharacterized protein</fullName>
    </submittedName>
</protein>
<dbReference type="Proteomes" id="UP000790377">
    <property type="component" value="Unassembled WGS sequence"/>
</dbReference>
<sequence>MLLPANAPGSHILAVSAVNNEVQPGVDNLAALLGSLSLTPDSASTLITAIIGATTSSTTPPASVSASDDSTASETSIDDSPAATVAPSSPTIITTAPPVDAVVLVDAAHEAPAVPTPPSERSILVAATNAAAAAAALDASLGIPADPPISIAPSPPPAPQIWSQVYRGFTYDVPRPDATGPFYCVTVGTRVGIFSPWQATSPFVTGVTRACQSRVLTLALGITQFHTILEAGNVELIV</sequence>
<evidence type="ECO:0000313" key="2">
    <source>
        <dbReference type="Proteomes" id="UP000790377"/>
    </source>
</evidence>